<reference evidence="2" key="1">
    <citation type="journal article" date="2023" name="Arch. Microbiol.">
        <title>Desulfoferula mesophilus gen. nov. sp. nov., a mesophilic sulfate-reducing bacterium isolated from a brackish lake sediment.</title>
        <authorList>
            <person name="Watanabe T."/>
            <person name="Yabe T."/>
            <person name="Tsuji J.M."/>
            <person name="Fukui M."/>
        </authorList>
    </citation>
    <scope>NUCLEOTIDE SEQUENCE [LARGE SCALE GENOMIC DNA]</scope>
    <source>
        <strain evidence="2">12FAK</strain>
    </source>
</reference>
<evidence type="ECO:0000313" key="2">
    <source>
        <dbReference type="Proteomes" id="UP001366166"/>
    </source>
</evidence>
<gene>
    <name evidence="1" type="ORF">FAK_11450</name>
</gene>
<name>A0AAU9ELK5_9BACT</name>
<dbReference type="Proteomes" id="UP001366166">
    <property type="component" value="Chromosome"/>
</dbReference>
<organism evidence="1 2">
    <name type="scientific">Desulfoferula mesophila</name>
    <dbReference type="NCBI Taxonomy" id="3058419"/>
    <lineage>
        <taxon>Bacteria</taxon>
        <taxon>Pseudomonadati</taxon>
        <taxon>Thermodesulfobacteriota</taxon>
        <taxon>Desulfarculia</taxon>
        <taxon>Desulfarculales</taxon>
        <taxon>Desulfarculaceae</taxon>
        <taxon>Desulfoferula</taxon>
    </lineage>
</organism>
<accession>A0AAU9ELK5</accession>
<dbReference type="EMBL" id="AP028679">
    <property type="protein sequence ID" value="BEQ14079.1"/>
    <property type="molecule type" value="Genomic_DNA"/>
</dbReference>
<keyword evidence="2" id="KW-1185">Reference proteome</keyword>
<dbReference type="KEGG" id="dmp:FAK_11450"/>
<proteinExistence type="predicted"/>
<sequence length="65" mass="7472">MSTRPEQGNWMTRTLVGYCNLIEPARSAAEYAQYWQQKATIFGSNSAFKFVLLVPFRPWGRVSGR</sequence>
<evidence type="ECO:0000313" key="1">
    <source>
        <dbReference type="EMBL" id="BEQ14079.1"/>
    </source>
</evidence>
<protein>
    <submittedName>
        <fullName evidence="1">Uncharacterized protein</fullName>
    </submittedName>
</protein>
<dbReference type="AlphaFoldDB" id="A0AAU9ELK5"/>